<comment type="caution">
    <text evidence="10">Lacks conserved residue(s) required for the propagation of feature annotation.</text>
</comment>
<dbReference type="EnsemblPlants" id="Zm00001eb155660_T002">
    <property type="protein sequence ID" value="Zm00001eb155660_P002"/>
    <property type="gene ID" value="Zm00001eb155660"/>
</dbReference>
<reference evidence="11" key="2">
    <citation type="submission" date="2019-07" db="EMBL/GenBank/DDBJ databases">
        <authorList>
            <person name="Seetharam A."/>
            <person name="Woodhouse M."/>
            <person name="Cannon E."/>
        </authorList>
    </citation>
    <scope>NUCLEOTIDE SEQUENCE [LARGE SCALE GENOMIC DNA]</scope>
    <source>
        <strain evidence="11">cv. B73</strain>
    </source>
</reference>
<dbReference type="FunFam" id="1.20.1280.290:FF:000001">
    <property type="entry name" value="Bidirectional sugar transporter SWEET"/>
    <property type="match status" value="1"/>
</dbReference>
<keyword evidence="3 10" id="KW-0813">Transport</keyword>
<feature type="transmembrane region" description="Helical" evidence="10">
    <location>
        <begin position="45"/>
        <end position="63"/>
    </location>
</feature>
<keyword evidence="8 10" id="KW-1133">Transmembrane helix</keyword>
<evidence type="ECO:0000256" key="2">
    <source>
        <dbReference type="ARBA" id="ARBA00007809"/>
    </source>
</evidence>
<keyword evidence="4" id="KW-1003">Cell membrane</keyword>
<evidence type="ECO:0000256" key="8">
    <source>
        <dbReference type="ARBA" id="ARBA00022989"/>
    </source>
</evidence>
<dbReference type="GO" id="GO:0051119">
    <property type="term" value="F:sugar transmembrane transporter activity"/>
    <property type="evidence" value="ECO:0007669"/>
    <property type="project" value="InterPro"/>
</dbReference>
<reference evidence="11" key="3">
    <citation type="submission" date="2021-05" db="UniProtKB">
        <authorList>
            <consortium name="EnsemblPlants"/>
        </authorList>
    </citation>
    <scope>IDENTIFICATION</scope>
    <source>
        <strain evidence="11">cv. B73</strain>
    </source>
</reference>
<protein>
    <recommendedName>
        <fullName evidence="10">Bidirectional sugar transporter SWEET</fullName>
    </recommendedName>
</protein>
<keyword evidence="7" id="KW-0677">Repeat</keyword>
<evidence type="ECO:0000256" key="3">
    <source>
        <dbReference type="ARBA" id="ARBA00022448"/>
    </source>
</evidence>
<dbReference type="AlphaFoldDB" id="A0A804NEN8"/>
<dbReference type="Gene3D" id="1.20.1280.290">
    <property type="match status" value="1"/>
</dbReference>
<keyword evidence="5 10" id="KW-0762">Sugar transport</keyword>
<evidence type="ECO:0000313" key="12">
    <source>
        <dbReference type="Proteomes" id="UP000007305"/>
    </source>
</evidence>
<evidence type="ECO:0000313" key="11">
    <source>
        <dbReference type="EnsemblPlants" id="Zm00001eb155660_P002"/>
    </source>
</evidence>
<comment type="similarity">
    <text evidence="2 10">Belongs to the SWEET sugar transporter family.</text>
</comment>
<evidence type="ECO:0000256" key="7">
    <source>
        <dbReference type="ARBA" id="ARBA00022737"/>
    </source>
</evidence>
<evidence type="ECO:0000256" key="4">
    <source>
        <dbReference type="ARBA" id="ARBA00022475"/>
    </source>
</evidence>
<evidence type="ECO:0000256" key="6">
    <source>
        <dbReference type="ARBA" id="ARBA00022692"/>
    </source>
</evidence>
<dbReference type="InterPro" id="IPR004316">
    <property type="entry name" value="SWEET_rpt"/>
</dbReference>
<reference evidence="12" key="1">
    <citation type="submission" date="2015-12" db="EMBL/GenBank/DDBJ databases">
        <title>Update maize B73 reference genome by single molecule sequencing technologies.</title>
        <authorList>
            <consortium name="Maize Genome Sequencing Project"/>
            <person name="Ware D."/>
        </authorList>
    </citation>
    <scope>NUCLEOTIDE SEQUENCE [LARGE SCALE GENOMIC DNA]</scope>
    <source>
        <strain evidence="12">cv. B73</strain>
    </source>
</reference>
<dbReference type="OrthoDB" id="409725at2759"/>
<feature type="transmembrane region" description="Helical" evidence="10">
    <location>
        <begin position="166"/>
        <end position="184"/>
    </location>
</feature>
<dbReference type="Proteomes" id="UP000007305">
    <property type="component" value="Chromosome 3"/>
</dbReference>
<dbReference type="PANTHER" id="PTHR10791:SF54">
    <property type="entry name" value="BIDIRECTIONAL SUGAR TRANSPORTER SWEET2B"/>
    <property type="match status" value="1"/>
</dbReference>
<feature type="transmembrane region" description="Helical" evidence="10">
    <location>
        <begin position="7"/>
        <end position="25"/>
    </location>
</feature>
<evidence type="ECO:0000256" key="9">
    <source>
        <dbReference type="ARBA" id="ARBA00023136"/>
    </source>
</evidence>
<feature type="transmembrane region" description="Helical" evidence="10">
    <location>
        <begin position="75"/>
        <end position="96"/>
    </location>
</feature>
<organism evidence="11 12">
    <name type="scientific">Zea mays</name>
    <name type="common">Maize</name>
    <dbReference type="NCBI Taxonomy" id="4577"/>
    <lineage>
        <taxon>Eukaryota</taxon>
        <taxon>Viridiplantae</taxon>
        <taxon>Streptophyta</taxon>
        <taxon>Embryophyta</taxon>
        <taxon>Tracheophyta</taxon>
        <taxon>Spermatophyta</taxon>
        <taxon>Magnoliopsida</taxon>
        <taxon>Liliopsida</taxon>
        <taxon>Poales</taxon>
        <taxon>Poaceae</taxon>
        <taxon>PACMAD clade</taxon>
        <taxon>Panicoideae</taxon>
        <taxon>Andropogonodae</taxon>
        <taxon>Andropogoneae</taxon>
        <taxon>Tripsacinae</taxon>
        <taxon>Zea</taxon>
    </lineage>
</organism>
<keyword evidence="9 10" id="KW-0472">Membrane</keyword>
<proteinExistence type="inferred from homology"/>
<name>A0A804NEN8_MAIZE</name>
<dbReference type="Pfam" id="PF03083">
    <property type="entry name" value="MtN3_slv"/>
    <property type="match status" value="2"/>
</dbReference>
<dbReference type="GO" id="GO:0005886">
    <property type="term" value="C:plasma membrane"/>
    <property type="evidence" value="ECO:0007669"/>
    <property type="project" value="UniProtKB-SubCell"/>
</dbReference>
<dbReference type="PANTHER" id="PTHR10791">
    <property type="entry name" value="RAG1-ACTIVATING PROTEIN 1"/>
    <property type="match status" value="1"/>
</dbReference>
<gene>
    <name evidence="11" type="primary">LOC100272419</name>
</gene>
<feature type="transmembrane region" description="Helical" evidence="10">
    <location>
        <begin position="134"/>
        <end position="154"/>
    </location>
</feature>
<dbReference type="InterPro" id="IPR047664">
    <property type="entry name" value="SWEET"/>
</dbReference>
<evidence type="ECO:0000256" key="1">
    <source>
        <dbReference type="ARBA" id="ARBA00004651"/>
    </source>
</evidence>
<keyword evidence="6 10" id="KW-0812">Transmembrane</keyword>
<dbReference type="Gramene" id="Zm00001eb155660_T002">
    <property type="protein sequence ID" value="Zm00001eb155660_P002"/>
    <property type="gene ID" value="Zm00001eb155660"/>
</dbReference>
<evidence type="ECO:0000256" key="5">
    <source>
        <dbReference type="ARBA" id="ARBA00022597"/>
    </source>
</evidence>
<keyword evidence="12" id="KW-1185">Reference proteome</keyword>
<evidence type="ECO:0000256" key="10">
    <source>
        <dbReference type="RuleBase" id="RU910715"/>
    </source>
</evidence>
<accession>A0A804NEN8</accession>
<comment type="function">
    <text evidence="10">Mediates both low-affinity uptake and efflux of sugar across the membrane.</text>
</comment>
<sequence length="243" mass="26299">MSSLYDVSCFAAGLAGNVFALALFLSPVPTFKRVLKAKSTEQFDGLPYLLSLLNCCICLWYGLPWVSDGGRALVATVNCTGALFQLAYISLFIFYADSRTTRLKVAGLLVLVVFAFALIAHASIAFFDQPLRQLFVGSVSMASLVSMFASPLAVMGVVVRTECVEFMPFYLSLSTFLMSASFAVSRMGSESSWEQCSWCCTRTTAGDGKAATRQHRCLPDHVAEFVSPIARAVLSVVLCSAIL</sequence>
<feature type="transmembrane region" description="Helical" evidence="10">
    <location>
        <begin position="108"/>
        <end position="127"/>
    </location>
</feature>
<comment type="subcellular location">
    <subcellularLocation>
        <location evidence="1">Cell membrane</location>
        <topology evidence="1">Multi-pass membrane protein</topology>
    </subcellularLocation>
</comment>